<keyword evidence="5" id="KW-1185">Reference proteome</keyword>
<evidence type="ECO:0000313" key="4">
    <source>
        <dbReference type="EMBL" id="TWR24928.1"/>
    </source>
</evidence>
<dbReference type="OrthoDB" id="1090267at2"/>
<evidence type="ECO:0000313" key="5">
    <source>
        <dbReference type="Proteomes" id="UP000318010"/>
    </source>
</evidence>
<feature type="domain" description="HTH luxR-type" evidence="3">
    <location>
        <begin position="597"/>
        <end position="624"/>
    </location>
</feature>
<dbReference type="Gene3D" id="1.10.10.10">
    <property type="entry name" value="Winged helix-like DNA-binding domain superfamily/Winged helix DNA-binding domain"/>
    <property type="match status" value="1"/>
</dbReference>
<dbReference type="InterPro" id="IPR016032">
    <property type="entry name" value="Sig_transdc_resp-reg_C-effctor"/>
</dbReference>
<gene>
    <name evidence="4" type="ORF">FPZ42_14310</name>
</gene>
<evidence type="ECO:0000259" key="3">
    <source>
        <dbReference type="PROSITE" id="PS00622"/>
    </source>
</evidence>
<evidence type="ECO:0000256" key="2">
    <source>
        <dbReference type="SAM" id="Phobius"/>
    </source>
</evidence>
<dbReference type="Gene3D" id="1.25.40.10">
    <property type="entry name" value="Tetratricopeptide repeat domain"/>
    <property type="match status" value="2"/>
</dbReference>
<accession>A0A563TZX3</accession>
<dbReference type="InterPro" id="IPR036388">
    <property type="entry name" value="WH-like_DNA-bd_sf"/>
</dbReference>
<feature type="transmembrane region" description="Helical" evidence="2">
    <location>
        <begin position="417"/>
        <end position="439"/>
    </location>
</feature>
<keyword evidence="1" id="KW-0175">Coiled coil</keyword>
<evidence type="ECO:0000256" key="1">
    <source>
        <dbReference type="SAM" id="Coils"/>
    </source>
</evidence>
<protein>
    <submittedName>
        <fullName evidence="4">LuxR family transcriptional regulator</fullName>
    </submittedName>
</protein>
<proteinExistence type="predicted"/>
<sequence length="648" mass="74219">MYLKKIFVFLVFFYLLGYGNTGFSQSLIIDSLTRVANSVSYKERPVATAELARATLEKDADEALKTARRALQLSKELDEAGPKAFCYATMAYLLMQKGQERRAVIYLDSASRCAAKTTDKEMLAFVWLRKGWLELVRGNNEKAISGLLRADQLLANATDKRAFSYKTLINHYIASIYAYGSDTVKQHRYAMACLAASKKSVFADDTQIGYMTLAHSFFSSFEHNMARRELLDSSMRYYRRAMNFYEKNKERIFIQSNASLTALNIANAYFKYYPLSFKDSAQRYVNIALAIGRKTNGKEIIANCYGILSEYALRQKDYVKAEQYLITGIGELASAAPGVDITRSRLMLGLANVAEQKGDKQKALDYYKQYVTYYGKVFDAQKLSIVQQLEEEYHAAQRDNEIKRLKERDNYNKRLNWLYVAIGSVSILVLGLLLSSYHYKLKASQQQKQIADKQNEEIQLIAKLKQAEAQQLMMEKQEAELQAHLREEERARAEAQQALLQDRTEWLEKELLAGTLKIEEKNAIFELLKEKSRGGDAQHVARQIGRIINQNLRADKSLDEQQGISHIHPSFFIALQQRADNSLTRLDLKYCAYILMGLDNKEIASRLGVEPKSIRMARYRLKQKLKLGKDDNLDQSILGFQYTDHKAD</sequence>
<keyword evidence="2" id="KW-1133">Transmembrane helix</keyword>
<feature type="coiled-coil region" evidence="1">
    <location>
        <begin position="450"/>
        <end position="505"/>
    </location>
</feature>
<dbReference type="GO" id="GO:0006355">
    <property type="term" value="P:regulation of DNA-templated transcription"/>
    <property type="evidence" value="ECO:0007669"/>
    <property type="project" value="InterPro"/>
</dbReference>
<dbReference type="InterPro" id="IPR000792">
    <property type="entry name" value="Tscrpt_reg_LuxR_C"/>
</dbReference>
<dbReference type="Proteomes" id="UP000318010">
    <property type="component" value="Unassembled WGS sequence"/>
</dbReference>
<dbReference type="RefSeq" id="WP_146272340.1">
    <property type="nucleotide sequence ID" value="NZ_VOEI01000005.1"/>
</dbReference>
<dbReference type="GO" id="GO:0003677">
    <property type="term" value="F:DNA binding"/>
    <property type="evidence" value="ECO:0007669"/>
    <property type="project" value="InterPro"/>
</dbReference>
<dbReference type="EMBL" id="VOEI01000005">
    <property type="protein sequence ID" value="TWR24928.1"/>
    <property type="molecule type" value="Genomic_DNA"/>
</dbReference>
<dbReference type="SUPFAM" id="SSF48452">
    <property type="entry name" value="TPR-like"/>
    <property type="match status" value="2"/>
</dbReference>
<dbReference type="SUPFAM" id="SSF46894">
    <property type="entry name" value="C-terminal effector domain of the bipartite response regulators"/>
    <property type="match status" value="1"/>
</dbReference>
<organism evidence="4 5">
    <name type="scientific">Mucilaginibacter achroorhodeus</name>
    <dbReference type="NCBI Taxonomy" id="2599294"/>
    <lineage>
        <taxon>Bacteria</taxon>
        <taxon>Pseudomonadati</taxon>
        <taxon>Bacteroidota</taxon>
        <taxon>Sphingobacteriia</taxon>
        <taxon>Sphingobacteriales</taxon>
        <taxon>Sphingobacteriaceae</taxon>
        <taxon>Mucilaginibacter</taxon>
    </lineage>
</organism>
<dbReference type="AlphaFoldDB" id="A0A563TZX3"/>
<reference evidence="4 5" key="1">
    <citation type="submission" date="2019-07" db="EMBL/GenBank/DDBJ databases">
        <authorList>
            <person name="Kim J."/>
        </authorList>
    </citation>
    <scope>NUCLEOTIDE SEQUENCE [LARGE SCALE GENOMIC DNA]</scope>
    <source>
        <strain evidence="4 5">MJ1a</strain>
    </source>
</reference>
<comment type="caution">
    <text evidence="4">The sequence shown here is derived from an EMBL/GenBank/DDBJ whole genome shotgun (WGS) entry which is preliminary data.</text>
</comment>
<keyword evidence="2" id="KW-0812">Transmembrane</keyword>
<dbReference type="PROSITE" id="PS00622">
    <property type="entry name" value="HTH_LUXR_1"/>
    <property type="match status" value="1"/>
</dbReference>
<keyword evidence="2" id="KW-0472">Membrane</keyword>
<name>A0A563TZX3_9SPHI</name>
<dbReference type="InterPro" id="IPR011990">
    <property type="entry name" value="TPR-like_helical_dom_sf"/>
</dbReference>